<organism evidence="4 5">
    <name type="scientific">Amylocarpus encephaloides</name>
    <dbReference type="NCBI Taxonomy" id="45428"/>
    <lineage>
        <taxon>Eukaryota</taxon>
        <taxon>Fungi</taxon>
        <taxon>Dikarya</taxon>
        <taxon>Ascomycota</taxon>
        <taxon>Pezizomycotina</taxon>
        <taxon>Leotiomycetes</taxon>
        <taxon>Helotiales</taxon>
        <taxon>Helotiales incertae sedis</taxon>
        <taxon>Amylocarpus</taxon>
    </lineage>
</organism>
<dbReference type="Proteomes" id="UP000824998">
    <property type="component" value="Unassembled WGS sequence"/>
</dbReference>
<evidence type="ECO:0000256" key="2">
    <source>
        <dbReference type="ARBA" id="ARBA00023043"/>
    </source>
</evidence>
<dbReference type="Gene3D" id="1.25.40.20">
    <property type="entry name" value="Ankyrin repeat-containing domain"/>
    <property type="match status" value="3"/>
</dbReference>
<comment type="caution">
    <text evidence="4">The sequence shown here is derived from an EMBL/GenBank/DDBJ whole genome shotgun (WGS) entry which is preliminary data.</text>
</comment>
<dbReference type="InterPro" id="IPR050776">
    <property type="entry name" value="Ank_Repeat/CDKN_Inhibitor"/>
</dbReference>
<dbReference type="SMART" id="SM00248">
    <property type="entry name" value="ANK"/>
    <property type="match status" value="6"/>
</dbReference>
<dbReference type="EMBL" id="MU251420">
    <property type="protein sequence ID" value="KAG9235875.1"/>
    <property type="molecule type" value="Genomic_DNA"/>
</dbReference>
<sequence length="367" mass="40066">MASHLRAPPTHDGSLQAKFPWTKTLFTEFVNINAKSTKTGGTALQYAAKWDRYTDAARLLELGADPNILSDDGYSVLWHASSWNGNADLIKASVKAGANVNAQAPDGTTVLHREVWCGNYDSVAFLLESGADPNITDHDQESSLHKAAAWRGYEKIVRFLLKSGAMVNSQKNDLQTPLHVAVVNDGCFDTCVLLLEHGACLSMQDSNGNSPLDIALKSGVSRQVLDLLLAPCPTSTPAFHGETDGKDNSPSSTIERYLSSSEKEVHSFRVSTEVSSEEKAFQTSVSIFESSLQATSDGSSNQAKPRRLINIYTGELEPGTPDMKYVIASYIWYPEALVSTNYSPRDPIRSYPGQAEIQSWGHHTRPT</sequence>
<dbReference type="InterPro" id="IPR036770">
    <property type="entry name" value="Ankyrin_rpt-contain_sf"/>
</dbReference>
<accession>A0A9P8C710</accession>
<feature type="repeat" description="ANK" evidence="3">
    <location>
        <begin position="139"/>
        <end position="172"/>
    </location>
</feature>
<dbReference type="Pfam" id="PF12796">
    <property type="entry name" value="Ank_2"/>
    <property type="match status" value="2"/>
</dbReference>
<dbReference type="SUPFAM" id="SSF48403">
    <property type="entry name" value="Ankyrin repeat"/>
    <property type="match status" value="1"/>
</dbReference>
<keyword evidence="2 3" id="KW-0040">ANK repeat</keyword>
<dbReference type="AlphaFoldDB" id="A0A9P8C710"/>
<keyword evidence="1" id="KW-0677">Repeat</keyword>
<evidence type="ECO:0000313" key="4">
    <source>
        <dbReference type="EMBL" id="KAG9235875.1"/>
    </source>
</evidence>
<feature type="repeat" description="ANK" evidence="3">
    <location>
        <begin position="106"/>
        <end position="138"/>
    </location>
</feature>
<evidence type="ECO:0000256" key="1">
    <source>
        <dbReference type="ARBA" id="ARBA00022737"/>
    </source>
</evidence>
<protein>
    <submittedName>
        <fullName evidence="4">Ankyrin repeat-containing domain protein</fullName>
    </submittedName>
</protein>
<feature type="repeat" description="ANK" evidence="3">
    <location>
        <begin position="173"/>
        <end position="206"/>
    </location>
</feature>
<dbReference type="InterPro" id="IPR002110">
    <property type="entry name" value="Ankyrin_rpt"/>
</dbReference>
<reference evidence="4" key="1">
    <citation type="journal article" date="2021" name="IMA Fungus">
        <title>Genomic characterization of three marine fungi, including Emericellopsis atlantica sp. nov. with signatures of a generalist lifestyle and marine biomass degradation.</title>
        <authorList>
            <person name="Hagestad O.C."/>
            <person name="Hou L."/>
            <person name="Andersen J.H."/>
            <person name="Hansen E.H."/>
            <person name="Altermark B."/>
            <person name="Li C."/>
            <person name="Kuhnert E."/>
            <person name="Cox R.J."/>
            <person name="Crous P.W."/>
            <person name="Spatafora J.W."/>
            <person name="Lail K."/>
            <person name="Amirebrahimi M."/>
            <person name="Lipzen A."/>
            <person name="Pangilinan J."/>
            <person name="Andreopoulos W."/>
            <person name="Hayes R.D."/>
            <person name="Ng V."/>
            <person name="Grigoriev I.V."/>
            <person name="Jackson S.A."/>
            <person name="Sutton T.D.S."/>
            <person name="Dobson A.D.W."/>
            <person name="Rama T."/>
        </authorList>
    </citation>
    <scope>NUCLEOTIDE SEQUENCE</scope>
    <source>
        <strain evidence="4">TRa018bII</strain>
    </source>
</reference>
<evidence type="ECO:0000313" key="5">
    <source>
        <dbReference type="Proteomes" id="UP000824998"/>
    </source>
</evidence>
<dbReference type="PANTHER" id="PTHR24201">
    <property type="entry name" value="ANK_REP_REGION DOMAIN-CONTAINING PROTEIN"/>
    <property type="match status" value="1"/>
</dbReference>
<gene>
    <name evidence="4" type="ORF">BJ875DRAFT_457887</name>
</gene>
<dbReference type="OrthoDB" id="3527999at2759"/>
<evidence type="ECO:0000256" key="3">
    <source>
        <dbReference type="PROSITE-ProRule" id="PRU00023"/>
    </source>
</evidence>
<proteinExistence type="predicted"/>
<name>A0A9P8C710_9HELO</name>
<keyword evidence="5" id="KW-1185">Reference proteome</keyword>
<feature type="repeat" description="ANK" evidence="3">
    <location>
        <begin position="39"/>
        <end position="71"/>
    </location>
</feature>
<dbReference type="PROSITE" id="PS50297">
    <property type="entry name" value="ANK_REP_REGION"/>
    <property type="match status" value="1"/>
</dbReference>
<dbReference type="PROSITE" id="PS50088">
    <property type="entry name" value="ANK_REPEAT"/>
    <property type="match status" value="4"/>
</dbReference>